<dbReference type="InterPro" id="IPR018973">
    <property type="entry name" value="MZB"/>
</dbReference>
<dbReference type="Pfam" id="PF09369">
    <property type="entry name" value="MZB"/>
    <property type="match status" value="1"/>
</dbReference>
<sequence>MGLVFRDPLVNEVDEELRSRYPESGVAVIYERVEETREPEPGPSIEELDLPGEVARILHRRGIRRLYRFQYEAYRHILNRENTVISAGTSTGKTEAFLLPILREIYYVRKSNPRAMILYPTKALARDQLNRFTDYTVYPIIGFSIYDGDTPRRQREKIGLNPPSLIISNPDMLHIGLVYSSYIRGFVENSEFMVFDELHVYEGVLGSHIHHLVERIKRTSREKPVFIGSSATIGNPKEFAEELFGEEVVEVRGEAFRKGMVTHVLVSSGYLSRWSVVAYLCYILSRRGLKYIVFVDSQQLAELLTRILKTRYNVNIMVHRAGLPADVRRDIEVKLRNGLIDGVVATSTLELGIDIGALDATVMAMPPPSYSKYLQRAGRAGRRRKGYVFTVLGDDPIDVYYARSPERFFTQSIPPSVIEPSNEEVAKTHLVAYLLQSWRARIDSIPGEWRNIIDELVAEGIVKKTGEYIRPIPVSARRLLSTQGGLRGMGPIVEIVDSSSGDTLATRELPVALLELYPGAIYLYMGEPYIVESLNLVEKKALVKTPGENITVYTRPLYTVDVVNYDVLMERKSSRGIMASYAKVVLELSVNGVVVKDMYTGETRFTMDLEKPIKYQYSTRALLLKYPAYEELGIKGCAEAFHAIEHALISAARVTCGSGLTDLGGISYPSGDIVIYDSAIGGSGLSKLLYKRLEETEDVALEIMGKCDCYDGCPRCIYSPYCGNNNQILSRRKAIYVLSKIREGKAQAVAHPLELRGGKPLV</sequence>
<organism evidence="5 6">
    <name type="scientific">Desulfurococcus amylolyticus (strain DSM 18924 / JCM 16383 / VKM B-2413 / 1221n)</name>
    <name type="common">Desulfurococcus kamchatkensis</name>
    <dbReference type="NCBI Taxonomy" id="490899"/>
    <lineage>
        <taxon>Archaea</taxon>
        <taxon>Thermoproteota</taxon>
        <taxon>Thermoprotei</taxon>
        <taxon>Desulfurococcales</taxon>
        <taxon>Desulfurococcaceae</taxon>
        <taxon>Desulfurococcus</taxon>
    </lineage>
</organism>
<dbReference type="eggNOG" id="arCOG00555">
    <property type="taxonomic scope" value="Archaea"/>
</dbReference>
<dbReference type="PROSITE" id="PS51192">
    <property type="entry name" value="HELICASE_ATP_BIND_1"/>
    <property type="match status" value="1"/>
</dbReference>
<dbReference type="InterPro" id="IPR014001">
    <property type="entry name" value="Helicase_ATP-bd"/>
</dbReference>
<dbReference type="InterPro" id="IPR011545">
    <property type="entry name" value="DEAD/DEAH_box_helicase_dom"/>
</dbReference>
<dbReference type="SUPFAM" id="SSF52540">
    <property type="entry name" value="P-loop containing nucleoside triphosphate hydrolases"/>
    <property type="match status" value="1"/>
</dbReference>
<gene>
    <name evidence="5" type="ordered locus">DKAM_0754</name>
</gene>
<dbReference type="GO" id="GO:0006289">
    <property type="term" value="P:nucleotide-excision repair"/>
    <property type="evidence" value="ECO:0007669"/>
    <property type="project" value="TreeGrafter"/>
</dbReference>
<evidence type="ECO:0000313" key="6">
    <source>
        <dbReference type="Proteomes" id="UP000006903"/>
    </source>
</evidence>
<dbReference type="GeneID" id="7170919"/>
<name>B8D4P9_DESA1</name>
<feature type="domain" description="Helicase C-terminal" evidence="4">
    <location>
        <begin position="275"/>
        <end position="426"/>
    </location>
</feature>
<dbReference type="Pfam" id="PF00270">
    <property type="entry name" value="DEAD"/>
    <property type="match status" value="1"/>
</dbReference>
<keyword evidence="2" id="KW-0067">ATP-binding</keyword>
<dbReference type="SMART" id="SM00487">
    <property type="entry name" value="DEXDc"/>
    <property type="match status" value="1"/>
</dbReference>
<dbReference type="PANTHER" id="PTHR47957:SF3">
    <property type="entry name" value="ATP-DEPENDENT HELICASE HRQ1"/>
    <property type="match status" value="1"/>
</dbReference>
<dbReference type="InterPro" id="IPR001650">
    <property type="entry name" value="Helicase_C-like"/>
</dbReference>
<dbReference type="PROSITE" id="PS51194">
    <property type="entry name" value="HELICASE_CTER"/>
    <property type="match status" value="1"/>
</dbReference>
<evidence type="ECO:0000259" key="3">
    <source>
        <dbReference type="PROSITE" id="PS51192"/>
    </source>
</evidence>
<reference evidence="5 6" key="1">
    <citation type="journal article" date="2009" name="J. Bacteriol.">
        <title>Complete genome sequence of the anaerobic, protein-degrading hyperthermophilic crenarchaeon Desulfurococcus kamchatkensis.</title>
        <authorList>
            <person name="Ravin N.V."/>
            <person name="Mardanov A.V."/>
            <person name="Beletsky A.V."/>
            <person name="Kublanov I.V."/>
            <person name="Kolganova T.V."/>
            <person name="Lebedinsky A.V."/>
            <person name="Chernyh N.A."/>
            <person name="Bonch-Osmolovskaya E.A."/>
            <person name="Skryabin K.G."/>
        </authorList>
    </citation>
    <scope>NUCLEOTIDE SEQUENCE [LARGE SCALE GENOMIC DNA]</scope>
    <source>
        <strain evidence="6">DSM 18924 / JCM 16383 / VKM B-2413 / 1221n</strain>
    </source>
</reference>
<dbReference type="GO" id="GO:0005524">
    <property type="term" value="F:ATP binding"/>
    <property type="evidence" value="ECO:0007669"/>
    <property type="project" value="UniProtKB-KW"/>
</dbReference>
<feature type="domain" description="Helicase ATP-binding" evidence="3">
    <location>
        <begin position="74"/>
        <end position="251"/>
    </location>
</feature>
<dbReference type="RefSeq" id="WP_012608421.1">
    <property type="nucleotide sequence ID" value="NC_011766.1"/>
</dbReference>
<keyword evidence="5" id="KW-0378">Hydrolase</keyword>
<keyword evidence="1" id="KW-0547">Nucleotide-binding</keyword>
<dbReference type="Pfam" id="PF00271">
    <property type="entry name" value="Helicase_C"/>
    <property type="match status" value="1"/>
</dbReference>
<evidence type="ECO:0000256" key="1">
    <source>
        <dbReference type="ARBA" id="ARBA00022741"/>
    </source>
</evidence>
<dbReference type="Proteomes" id="UP000006903">
    <property type="component" value="Chromosome"/>
</dbReference>
<evidence type="ECO:0000259" key="4">
    <source>
        <dbReference type="PROSITE" id="PS51194"/>
    </source>
</evidence>
<dbReference type="HOGENOM" id="CLU_000809_3_2_2"/>
<dbReference type="CDD" id="cd18797">
    <property type="entry name" value="SF2_C_Hrq"/>
    <property type="match status" value="1"/>
</dbReference>
<protein>
    <submittedName>
        <fullName evidence="5">DEAD/DEAH box helicase domain protein</fullName>
    </submittedName>
</protein>
<dbReference type="KEGG" id="dka:DKAM_0754"/>
<dbReference type="CDD" id="cd17923">
    <property type="entry name" value="DEXHc_Hrq1-like"/>
    <property type="match status" value="1"/>
</dbReference>
<proteinExistence type="predicted"/>
<dbReference type="PANTHER" id="PTHR47957">
    <property type="entry name" value="ATP-DEPENDENT HELICASE HRQ1"/>
    <property type="match status" value="1"/>
</dbReference>
<dbReference type="EMBL" id="CP001140">
    <property type="protein sequence ID" value="ACL11080.1"/>
    <property type="molecule type" value="Genomic_DNA"/>
</dbReference>
<dbReference type="GO" id="GO:0043138">
    <property type="term" value="F:3'-5' DNA helicase activity"/>
    <property type="evidence" value="ECO:0007669"/>
    <property type="project" value="TreeGrafter"/>
</dbReference>
<evidence type="ECO:0000256" key="2">
    <source>
        <dbReference type="ARBA" id="ARBA00022840"/>
    </source>
</evidence>
<accession>B8D4P9</accession>
<dbReference type="STRING" id="490899.DKAM_0754"/>
<dbReference type="InterPro" id="IPR027417">
    <property type="entry name" value="P-loop_NTPase"/>
</dbReference>
<dbReference type="SMART" id="SM00490">
    <property type="entry name" value="HELICc"/>
    <property type="match status" value="1"/>
</dbReference>
<dbReference type="AlphaFoldDB" id="B8D4P9"/>
<keyword evidence="5" id="KW-0347">Helicase</keyword>
<evidence type="ECO:0000313" key="5">
    <source>
        <dbReference type="EMBL" id="ACL11080.1"/>
    </source>
</evidence>
<dbReference type="GO" id="GO:0036297">
    <property type="term" value="P:interstrand cross-link repair"/>
    <property type="evidence" value="ECO:0007669"/>
    <property type="project" value="TreeGrafter"/>
</dbReference>
<dbReference type="Gene3D" id="3.40.50.300">
    <property type="entry name" value="P-loop containing nucleotide triphosphate hydrolases"/>
    <property type="match status" value="2"/>
</dbReference>
<dbReference type="GO" id="GO:0003676">
    <property type="term" value="F:nucleic acid binding"/>
    <property type="evidence" value="ECO:0007669"/>
    <property type="project" value="InterPro"/>
</dbReference>